<dbReference type="FunFam" id="3.10.20.30:FF:000002">
    <property type="entry name" value="GTP pyrophosphokinase (RelA/SpoT)"/>
    <property type="match status" value="1"/>
</dbReference>
<dbReference type="InterPro" id="IPR006674">
    <property type="entry name" value="HD_domain"/>
</dbReference>
<dbReference type="InterPro" id="IPR043519">
    <property type="entry name" value="NT_sf"/>
</dbReference>
<dbReference type="EMBL" id="CP139487">
    <property type="protein sequence ID" value="WPU64773.1"/>
    <property type="molecule type" value="Genomic_DNA"/>
</dbReference>
<dbReference type="PROSITE" id="PS51671">
    <property type="entry name" value="ACT"/>
    <property type="match status" value="1"/>
</dbReference>
<evidence type="ECO:0000259" key="4">
    <source>
        <dbReference type="PROSITE" id="PS51880"/>
    </source>
</evidence>
<dbReference type="InterPro" id="IPR004095">
    <property type="entry name" value="TGS"/>
</dbReference>
<dbReference type="Pfam" id="PF19296">
    <property type="entry name" value="RelA_AH_RIS"/>
    <property type="match status" value="1"/>
</dbReference>
<dbReference type="PANTHER" id="PTHR21262">
    <property type="entry name" value="GUANOSINE-3',5'-BIS DIPHOSPHATE 3'-PYROPHOSPHOHYDROLASE"/>
    <property type="match status" value="1"/>
</dbReference>
<dbReference type="CDD" id="cd00077">
    <property type="entry name" value="HDc"/>
    <property type="match status" value="1"/>
</dbReference>
<evidence type="ECO:0000259" key="2">
    <source>
        <dbReference type="PROSITE" id="PS51671"/>
    </source>
</evidence>
<dbReference type="InterPro" id="IPR045865">
    <property type="entry name" value="ACT-like_dom_sf"/>
</dbReference>
<dbReference type="SUPFAM" id="SSF55021">
    <property type="entry name" value="ACT-like"/>
    <property type="match status" value="1"/>
</dbReference>
<dbReference type="InterPro" id="IPR012675">
    <property type="entry name" value="Beta-grasp_dom_sf"/>
</dbReference>
<dbReference type="PANTHER" id="PTHR21262:SF36">
    <property type="entry name" value="BIFUNCTIONAL (P)PPGPP SYNTHASE_HYDROLASE SPOT"/>
    <property type="match status" value="1"/>
</dbReference>
<dbReference type="InterPro" id="IPR002912">
    <property type="entry name" value="ACT_dom"/>
</dbReference>
<comment type="similarity">
    <text evidence="1">Belongs to the relA/spoT family.</text>
</comment>
<dbReference type="InterPro" id="IPR004811">
    <property type="entry name" value="RelA/Spo_fam"/>
</dbReference>
<gene>
    <name evidence="5" type="ORF">SOO65_18935</name>
</gene>
<dbReference type="GO" id="GO:0005886">
    <property type="term" value="C:plasma membrane"/>
    <property type="evidence" value="ECO:0007669"/>
    <property type="project" value="TreeGrafter"/>
</dbReference>
<comment type="function">
    <text evidence="1">In eubacteria ppGpp (guanosine 3'-diphosphate 5'-diphosphate) is a mediator of the stringent response that coordinates a variety of cellular activities in response to changes in nutritional abundance.</text>
</comment>
<dbReference type="GO" id="GO:0008728">
    <property type="term" value="F:GTP diphosphokinase activity"/>
    <property type="evidence" value="ECO:0007669"/>
    <property type="project" value="UniProtKB-EC"/>
</dbReference>
<feature type="domain" description="ACT" evidence="2">
    <location>
        <begin position="661"/>
        <end position="733"/>
    </location>
</feature>
<dbReference type="InterPro" id="IPR003607">
    <property type="entry name" value="HD/PDEase_dom"/>
</dbReference>
<dbReference type="Pfam" id="PF13291">
    <property type="entry name" value="ACT_4"/>
    <property type="match status" value="1"/>
</dbReference>
<dbReference type="Pfam" id="PF04607">
    <property type="entry name" value="RelA_SpoT"/>
    <property type="match status" value="1"/>
</dbReference>
<dbReference type="Gene3D" id="1.10.3210.10">
    <property type="entry name" value="Hypothetical protein af1432"/>
    <property type="match status" value="1"/>
</dbReference>
<organism evidence="5 6">
    <name type="scientific">Peredibacter starrii</name>
    <dbReference type="NCBI Taxonomy" id="28202"/>
    <lineage>
        <taxon>Bacteria</taxon>
        <taxon>Pseudomonadati</taxon>
        <taxon>Bdellovibrionota</taxon>
        <taxon>Bacteriovoracia</taxon>
        <taxon>Bacteriovoracales</taxon>
        <taxon>Bacteriovoracaceae</taxon>
        <taxon>Peredibacter</taxon>
    </lineage>
</organism>
<dbReference type="Gene3D" id="3.30.70.260">
    <property type="match status" value="1"/>
</dbReference>
<dbReference type="Proteomes" id="UP001324634">
    <property type="component" value="Chromosome"/>
</dbReference>
<dbReference type="CDD" id="cd01668">
    <property type="entry name" value="TGS_RSH"/>
    <property type="match status" value="1"/>
</dbReference>
<dbReference type="FunFam" id="1.10.3210.10:FF:000001">
    <property type="entry name" value="GTP pyrophosphokinase RelA"/>
    <property type="match status" value="1"/>
</dbReference>
<accession>A0AAX4HNR1</accession>
<dbReference type="PROSITE" id="PS51880">
    <property type="entry name" value="TGS"/>
    <property type="match status" value="1"/>
</dbReference>
<dbReference type="SUPFAM" id="SSF81301">
    <property type="entry name" value="Nucleotidyltransferase"/>
    <property type="match status" value="1"/>
</dbReference>
<name>A0AAX4HNR1_9BACT</name>
<dbReference type="GO" id="GO:0042594">
    <property type="term" value="P:response to starvation"/>
    <property type="evidence" value="ECO:0007669"/>
    <property type="project" value="TreeGrafter"/>
</dbReference>
<dbReference type="CDD" id="cd04876">
    <property type="entry name" value="ACT_RelA-SpoT"/>
    <property type="match status" value="1"/>
</dbReference>
<reference evidence="5 6" key="1">
    <citation type="submission" date="2023-11" db="EMBL/GenBank/DDBJ databases">
        <title>Peredibacter starrii A3.12.</title>
        <authorList>
            <person name="Mitchell R.J."/>
        </authorList>
    </citation>
    <scope>NUCLEOTIDE SEQUENCE [LARGE SCALE GENOMIC DNA]</scope>
    <source>
        <strain evidence="5 6">A3.12</strain>
    </source>
</reference>
<dbReference type="KEGG" id="psti:SOO65_18935"/>
<dbReference type="Gene3D" id="3.10.20.30">
    <property type="match status" value="1"/>
</dbReference>
<dbReference type="SMART" id="SM00954">
    <property type="entry name" value="RelA_SpoT"/>
    <property type="match status" value="1"/>
</dbReference>
<dbReference type="SUPFAM" id="SSF109604">
    <property type="entry name" value="HD-domain/PDEase-like"/>
    <property type="match status" value="1"/>
</dbReference>
<dbReference type="Gene3D" id="3.30.460.10">
    <property type="entry name" value="Beta Polymerase, domain 2"/>
    <property type="match status" value="1"/>
</dbReference>
<evidence type="ECO:0000313" key="6">
    <source>
        <dbReference type="Proteomes" id="UP001324634"/>
    </source>
</evidence>
<dbReference type="AlphaFoldDB" id="A0AAX4HNR1"/>
<dbReference type="GO" id="GO:0015949">
    <property type="term" value="P:nucleobase-containing small molecule interconversion"/>
    <property type="evidence" value="ECO:0007669"/>
    <property type="project" value="UniProtKB-ARBA"/>
</dbReference>
<evidence type="ECO:0000256" key="1">
    <source>
        <dbReference type="RuleBase" id="RU003847"/>
    </source>
</evidence>
<feature type="domain" description="HD" evidence="3">
    <location>
        <begin position="57"/>
        <end position="156"/>
    </location>
</feature>
<dbReference type="NCBIfam" id="TIGR00691">
    <property type="entry name" value="spoT_relA"/>
    <property type="match status" value="1"/>
</dbReference>
<dbReference type="GO" id="GO:0008893">
    <property type="term" value="F:guanosine-3',5'-bis(diphosphate) 3'-diphosphatase activity"/>
    <property type="evidence" value="ECO:0007669"/>
    <property type="project" value="TreeGrafter"/>
</dbReference>
<dbReference type="GO" id="GO:0015969">
    <property type="term" value="P:guanosine tetraphosphate metabolic process"/>
    <property type="evidence" value="ECO:0007669"/>
    <property type="project" value="InterPro"/>
</dbReference>
<feature type="domain" description="TGS" evidence="4">
    <location>
        <begin position="395"/>
        <end position="456"/>
    </location>
</feature>
<dbReference type="InterPro" id="IPR045600">
    <property type="entry name" value="RelA/SpoT_AH_RIS"/>
</dbReference>
<proteinExistence type="inferred from homology"/>
<dbReference type="FunFam" id="3.30.460.10:FF:000001">
    <property type="entry name" value="GTP pyrophosphokinase RelA"/>
    <property type="match status" value="1"/>
</dbReference>
<keyword evidence="5" id="KW-0808">Transferase</keyword>
<dbReference type="InterPro" id="IPR012676">
    <property type="entry name" value="TGS-like"/>
</dbReference>
<protein>
    <submittedName>
        <fullName evidence="5">Bifunctional (P)ppGpp synthetase/guanosine-3',5'-bis(Diphosphate) 3'-pyrophosphohydrolase</fullName>
        <ecNumber evidence="5">2.7.6.5</ecNumber>
    </submittedName>
</protein>
<evidence type="ECO:0000259" key="3">
    <source>
        <dbReference type="PROSITE" id="PS51831"/>
    </source>
</evidence>
<dbReference type="RefSeq" id="WP_321394210.1">
    <property type="nucleotide sequence ID" value="NZ_CP139487.1"/>
</dbReference>
<keyword evidence="6" id="KW-1185">Reference proteome</keyword>
<evidence type="ECO:0000313" key="5">
    <source>
        <dbReference type="EMBL" id="WPU64773.1"/>
    </source>
</evidence>
<dbReference type="Pfam" id="PF13328">
    <property type="entry name" value="HD_4"/>
    <property type="match status" value="1"/>
</dbReference>
<dbReference type="InterPro" id="IPR007685">
    <property type="entry name" value="RelA_SpoT"/>
</dbReference>
<dbReference type="CDD" id="cd05399">
    <property type="entry name" value="NT_Rel-Spo_like"/>
    <property type="match status" value="1"/>
</dbReference>
<dbReference type="PROSITE" id="PS51831">
    <property type="entry name" value="HD"/>
    <property type="match status" value="1"/>
</dbReference>
<dbReference type="Pfam" id="PF02824">
    <property type="entry name" value="TGS"/>
    <property type="match status" value="1"/>
</dbReference>
<dbReference type="SMART" id="SM00471">
    <property type="entry name" value="HDc"/>
    <property type="match status" value="1"/>
</dbReference>
<dbReference type="EC" id="2.7.6.5" evidence="5"/>
<dbReference type="SUPFAM" id="SSF81271">
    <property type="entry name" value="TGS-like"/>
    <property type="match status" value="1"/>
</dbReference>
<sequence length="733" mass="83515">MFAERIDFSHEANLTIDELVKRAEVLLPEADLTILRKCFEFADKMHSGVKRSSGEPYIIHPLNVAATLIKLKMDLDSIMAGLLHDTVEDCDVSPEDIAKMFGQSVAQIVVGCTKISKIKFKTKEESQAENFRKMVVAMAQDLRVIIVKLADRMHNMRTLQYMTKEKQQAKAQETLDIYVPLASRLGINSVKADLEDLCLRYIHPDIYYRLAEKIAMKKREREAYITETHNLIEEKMLEYSVTGEVTGRPKHFFSIYKKMQQRGVDFEQIQDLLAFRILVNNITECYKCLGIIHSAFTPVPGRFKDYIAIPKVNNYQSLHTTVIGPKAERIEIQIRTFEMHEVAERGVAAHWKYKERNKGEGVNKLKWVEELMEFNQNVQNSSEFMDVVKNDLDVGGVFIFTPTGDVKELRYGATPLDFAYAVHTEVGNKTVGAKVNGKMVPLKYRLKSGDTVEILTSKTQTPSKDWLKICKTSRAITKIRQYLMKVERDEHRTLGEDVLEKALKKFETSIKALDKKGEFKPILEKNHYKTLEELFVNIGSNHLPIKDVLVAIPSIAFTETDELDFKEDDKELESYYKKVAKTARKSTSNDNAVIVDGLDDIMVKMGRCCNPIPGDPITGIITRGRGITVHTIGCGRIVDIEKSRQIHVEWNKHYTFSHPVNIKVTTHDKPGILSKISKSINNAGINIRSAIARSMPDQKGNFIFEIEVKDYSELLKTISSIEQMEEVISVNRA</sequence>
<dbReference type="InterPro" id="IPR033655">
    <property type="entry name" value="TGS_RelA/SpoT"/>
</dbReference>